<evidence type="ECO:0000256" key="12">
    <source>
        <dbReference type="ARBA" id="ARBA00047880"/>
    </source>
</evidence>
<dbReference type="PIRSF" id="PIRSF004491">
    <property type="entry name" value="FAD_Synth"/>
    <property type="match status" value="1"/>
</dbReference>
<comment type="catalytic activity">
    <reaction evidence="13 14">
        <text>FMN + ATP + H(+) = FAD + diphosphate</text>
        <dbReference type="Rhea" id="RHEA:17237"/>
        <dbReference type="ChEBI" id="CHEBI:15378"/>
        <dbReference type="ChEBI" id="CHEBI:30616"/>
        <dbReference type="ChEBI" id="CHEBI:33019"/>
        <dbReference type="ChEBI" id="CHEBI:57692"/>
        <dbReference type="ChEBI" id="CHEBI:58210"/>
        <dbReference type="EC" id="2.7.7.2"/>
    </reaction>
</comment>
<dbReference type="EC" id="2.7.7.2" evidence="14"/>
<dbReference type="Proteomes" id="UP001194273">
    <property type="component" value="Unassembled WGS sequence"/>
</dbReference>
<keyword evidence="4 14" id="KW-0288">FMN</keyword>
<dbReference type="InterPro" id="IPR023468">
    <property type="entry name" value="Riboflavin_kinase"/>
</dbReference>
<dbReference type="InterPro" id="IPR002606">
    <property type="entry name" value="Riboflavin_kinase_bac"/>
</dbReference>
<evidence type="ECO:0000256" key="1">
    <source>
        <dbReference type="ARBA" id="ARBA00004726"/>
    </source>
</evidence>
<comment type="similarity">
    <text evidence="14">Belongs to the ribF family.</text>
</comment>
<evidence type="ECO:0000256" key="13">
    <source>
        <dbReference type="ARBA" id="ARBA00049494"/>
    </source>
</evidence>
<evidence type="ECO:0000256" key="7">
    <source>
        <dbReference type="ARBA" id="ARBA00022741"/>
    </source>
</evidence>
<dbReference type="InterPro" id="IPR015865">
    <property type="entry name" value="Riboflavin_kinase_bac/euk"/>
</dbReference>
<proteinExistence type="inferred from homology"/>
<dbReference type="EMBL" id="JADCJZ010000003">
    <property type="protein sequence ID" value="MBE5024586.1"/>
    <property type="molecule type" value="Genomic_DNA"/>
</dbReference>
<evidence type="ECO:0000259" key="15">
    <source>
        <dbReference type="SMART" id="SM00904"/>
    </source>
</evidence>
<evidence type="ECO:0000256" key="4">
    <source>
        <dbReference type="ARBA" id="ARBA00022643"/>
    </source>
</evidence>
<keyword evidence="11" id="KW-0511">Multifunctional enzyme</keyword>
<comment type="pathway">
    <text evidence="2 14">Cofactor biosynthesis; FMN biosynthesis; FMN from riboflavin (ATP route): step 1/1.</text>
</comment>
<keyword evidence="8 14" id="KW-0418">Kinase</keyword>
<keyword evidence="9 14" id="KW-0274">FAD</keyword>
<comment type="pathway">
    <text evidence="1 14">Cofactor biosynthesis; FAD biosynthesis; FAD from FMN: step 1/1.</text>
</comment>
<dbReference type="InterPro" id="IPR015864">
    <property type="entry name" value="FAD_synthase"/>
</dbReference>
<keyword evidence="6 14" id="KW-0548">Nucleotidyltransferase</keyword>
<keyword evidence="7 14" id="KW-0547">Nucleotide-binding</keyword>
<name>A0ABR9QU35_9ACTN</name>
<comment type="catalytic activity">
    <reaction evidence="12 14">
        <text>riboflavin + ATP = FMN + ADP + H(+)</text>
        <dbReference type="Rhea" id="RHEA:14357"/>
        <dbReference type="ChEBI" id="CHEBI:15378"/>
        <dbReference type="ChEBI" id="CHEBI:30616"/>
        <dbReference type="ChEBI" id="CHEBI:57986"/>
        <dbReference type="ChEBI" id="CHEBI:58210"/>
        <dbReference type="ChEBI" id="CHEBI:456216"/>
        <dbReference type="EC" id="2.7.1.26"/>
    </reaction>
</comment>
<evidence type="ECO:0000256" key="2">
    <source>
        <dbReference type="ARBA" id="ARBA00005201"/>
    </source>
</evidence>
<reference evidence="16 17" key="1">
    <citation type="submission" date="2020-10" db="EMBL/GenBank/DDBJ databases">
        <title>ChiBAC.</title>
        <authorList>
            <person name="Zenner C."/>
            <person name="Hitch T.C.A."/>
            <person name="Clavel T."/>
        </authorList>
    </citation>
    <scope>NUCLEOTIDE SEQUENCE [LARGE SCALE GENOMIC DNA]</scope>
    <source>
        <strain evidence="16 17">DSM 107455</strain>
    </source>
</reference>
<dbReference type="CDD" id="cd02064">
    <property type="entry name" value="FAD_synthetase_N"/>
    <property type="match status" value="1"/>
</dbReference>
<evidence type="ECO:0000256" key="14">
    <source>
        <dbReference type="PIRNR" id="PIRNR004491"/>
    </source>
</evidence>
<accession>A0ABR9QU35</accession>
<evidence type="ECO:0000256" key="6">
    <source>
        <dbReference type="ARBA" id="ARBA00022695"/>
    </source>
</evidence>
<dbReference type="EC" id="2.7.1.26" evidence="14"/>
<protein>
    <recommendedName>
        <fullName evidence="14">Riboflavin biosynthesis protein</fullName>
    </recommendedName>
    <domain>
        <recommendedName>
            <fullName evidence="14">Riboflavin kinase</fullName>
            <ecNumber evidence="14">2.7.1.26</ecNumber>
        </recommendedName>
        <alternativeName>
            <fullName evidence="14">Flavokinase</fullName>
        </alternativeName>
    </domain>
    <domain>
        <recommendedName>
            <fullName evidence="14">FMN adenylyltransferase</fullName>
            <ecNumber evidence="14">2.7.7.2</ecNumber>
        </recommendedName>
        <alternativeName>
            <fullName evidence="14">FAD pyrophosphorylase</fullName>
        </alternativeName>
        <alternativeName>
            <fullName evidence="14">FAD synthase</fullName>
        </alternativeName>
    </domain>
</protein>
<evidence type="ECO:0000256" key="9">
    <source>
        <dbReference type="ARBA" id="ARBA00022827"/>
    </source>
</evidence>
<dbReference type="InterPro" id="IPR023465">
    <property type="entry name" value="Riboflavin_kinase_dom_sf"/>
</dbReference>
<evidence type="ECO:0000256" key="10">
    <source>
        <dbReference type="ARBA" id="ARBA00022840"/>
    </source>
</evidence>
<evidence type="ECO:0000313" key="16">
    <source>
        <dbReference type="EMBL" id="MBE5024586.1"/>
    </source>
</evidence>
<comment type="caution">
    <text evidence="16">The sequence shown here is derived from an EMBL/GenBank/DDBJ whole genome shotgun (WGS) entry which is preliminary data.</text>
</comment>
<dbReference type="SMART" id="SM00904">
    <property type="entry name" value="Flavokinase"/>
    <property type="match status" value="1"/>
</dbReference>
<keyword evidence="10 14" id="KW-0067">ATP-binding</keyword>
<dbReference type="SUPFAM" id="SSF52374">
    <property type="entry name" value="Nucleotidylyl transferase"/>
    <property type="match status" value="1"/>
</dbReference>
<dbReference type="Pfam" id="PF01687">
    <property type="entry name" value="Flavokinase"/>
    <property type="match status" value="1"/>
</dbReference>
<gene>
    <name evidence="16" type="ORF">INF26_06945</name>
</gene>
<dbReference type="Pfam" id="PF06574">
    <property type="entry name" value="FAD_syn"/>
    <property type="match status" value="1"/>
</dbReference>
<dbReference type="SUPFAM" id="SSF82114">
    <property type="entry name" value="Riboflavin kinase-like"/>
    <property type="match status" value="1"/>
</dbReference>
<dbReference type="InterPro" id="IPR014729">
    <property type="entry name" value="Rossmann-like_a/b/a_fold"/>
</dbReference>
<keyword evidence="3 14" id="KW-0285">Flavoprotein</keyword>
<keyword evidence="17" id="KW-1185">Reference proteome</keyword>
<sequence>MHIGHRALIARAREEAIARGDELVVVTFSPDPSVVLNPNHPQKLLLCDEDRLNTLSSIEGVDRLVVLDFTPELAALPYERFVRERLGELMDLDVIVVGSDFCLGAGGAGTVEALCELGRVDGFDVIGMDLLDEGGSHVTATRIRGLLAEGRVEAAAGLLGRCHLVTGTVEHGRGEGTSFGFPTANVRVADGLCLPAEGVYAGYVTYGGSVWPAAVNVGKPRSFSPGEEGESFLEATLLGFSGDLYGAAVGVSFVRWLREPRSFSSVEELERVVLGNVSWVRATLGSGEVELRGEWSA</sequence>
<evidence type="ECO:0000256" key="8">
    <source>
        <dbReference type="ARBA" id="ARBA00022777"/>
    </source>
</evidence>
<dbReference type="PANTHER" id="PTHR22749">
    <property type="entry name" value="RIBOFLAVIN KINASE/FMN ADENYLYLTRANSFERASE"/>
    <property type="match status" value="1"/>
</dbReference>
<keyword evidence="5 14" id="KW-0808">Transferase</keyword>
<evidence type="ECO:0000256" key="5">
    <source>
        <dbReference type="ARBA" id="ARBA00022679"/>
    </source>
</evidence>
<evidence type="ECO:0000256" key="11">
    <source>
        <dbReference type="ARBA" id="ARBA00023268"/>
    </source>
</evidence>
<dbReference type="PANTHER" id="PTHR22749:SF6">
    <property type="entry name" value="RIBOFLAVIN KINASE"/>
    <property type="match status" value="1"/>
</dbReference>
<evidence type="ECO:0000313" key="17">
    <source>
        <dbReference type="Proteomes" id="UP001194273"/>
    </source>
</evidence>
<evidence type="ECO:0000256" key="3">
    <source>
        <dbReference type="ARBA" id="ARBA00022630"/>
    </source>
</evidence>
<organism evidence="16 17">
    <name type="scientific">Thermophilibacter gallinarum</name>
    <dbReference type="NCBI Taxonomy" id="2779357"/>
    <lineage>
        <taxon>Bacteria</taxon>
        <taxon>Bacillati</taxon>
        <taxon>Actinomycetota</taxon>
        <taxon>Coriobacteriia</taxon>
        <taxon>Coriobacteriales</taxon>
        <taxon>Atopobiaceae</taxon>
        <taxon>Thermophilibacter</taxon>
    </lineage>
</organism>
<feature type="domain" description="Riboflavin kinase" evidence="15">
    <location>
        <begin position="158"/>
        <end position="285"/>
    </location>
</feature>
<dbReference type="Gene3D" id="3.40.50.620">
    <property type="entry name" value="HUPs"/>
    <property type="match status" value="1"/>
</dbReference>
<dbReference type="Gene3D" id="2.40.30.30">
    <property type="entry name" value="Riboflavin kinase-like"/>
    <property type="match status" value="1"/>
</dbReference>